<dbReference type="GO" id="GO:0005737">
    <property type="term" value="C:cytoplasm"/>
    <property type="evidence" value="ECO:0007669"/>
    <property type="project" value="UniProtKB-SubCell"/>
</dbReference>
<feature type="region of interest" description="Disordered" evidence="15">
    <location>
        <begin position="376"/>
        <end position="395"/>
    </location>
</feature>
<evidence type="ECO:0000256" key="13">
    <source>
        <dbReference type="PROSITE-ProRule" id="PRU10141"/>
    </source>
</evidence>
<evidence type="ECO:0000313" key="18">
    <source>
        <dbReference type="Proteomes" id="UP000095284"/>
    </source>
</evidence>
<dbReference type="PROSITE" id="PS51285">
    <property type="entry name" value="AGC_KINASE_CTER"/>
    <property type="match status" value="1"/>
</dbReference>
<name>A0A1I7RQX1_BURXY</name>
<dbReference type="Gene3D" id="3.30.200.20">
    <property type="entry name" value="Phosphorylase Kinase, domain 1"/>
    <property type="match status" value="1"/>
</dbReference>
<dbReference type="InterPro" id="IPR017441">
    <property type="entry name" value="Protein_kinase_ATP_BS"/>
</dbReference>
<dbReference type="Proteomes" id="UP000095284">
    <property type="component" value="Unplaced"/>
</dbReference>
<evidence type="ECO:0000256" key="8">
    <source>
        <dbReference type="ARBA" id="ARBA00022741"/>
    </source>
</evidence>
<comment type="catalytic activity">
    <reaction evidence="12">
        <text>L-seryl-[protein] + ATP = O-phospho-L-seryl-[protein] + ADP + H(+)</text>
        <dbReference type="Rhea" id="RHEA:17989"/>
        <dbReference type="Rhea" id="RHEA-COMP:9863"/>
        <dbReference type="Rhea" id="RHEA-COMP:11604"/>
        <dbReference type="ChEBI" id="CHEBI:15378"/>
        <dbReference type="ChEBI" id="CHEBI:29999"/>
        <dbReference type="ChEBI" id="CHEBI:30616"/>
        <dbReference type="ChEBI" id="CHEBI:83421"/>
        <dbReference type="ChEBI" id="CHEBI:456216"/>
        <dbReference type="EC" id="2.7.11.1"/>
    </reaction>
</comment>
<dbReference type="FunFam" id="1.10.510.10:FF:000751">
    <property type="entry name" value="Non-specific serine/threonine protein kinase"/>
    <property type="match status" value="1"/>
</dbReference>
<feature type="region of interest" description="Disordered" evidence="15">
    <location>
        <begin position="1"/>
        <end position="22"/>
    </location>
</feature>
<evidence type="ECO:0000256" key="6">
    <source>
        <dbReference type="ARBA" id="ARBA00022553"/>
    </source>
</evidence>
<dbReference type="WBParaSite" id="BXY_0311600.1">
    <property type="protein sequence ID" value="BXY_0311600.1"/>
    <property type="gene ID" value="BXY_0311600"/>
</dbReference>
<accession>A0A1I7RQX1</accession>
<comment type="catalytic activity">
    <reaction evidence="11">
        <text>L-threonyl-[protein] + ATP = O-phospho-L-threonyl-[protein] + ADP + H(+)</text>
        <dbReference type="Rhea" id="RHEA:46608"/>
        <dbReference type="Rhea" id="RHEA-COMP:11060"/>
        <dbReference type="Rhea" id="RHEA-COMP:11605"/>
        <dbReference type="ChEBI" id="CHEBI:15378"/>
        <dbReference type="ChEBI" id="CHEBI:30013"/>
        <dbReference type="ChEBI" id="CHEBI:30616"/>
        <dbReference type="ChEBI" id="CHEBI:61977"/>
        <dbReference type="ChEBI" id="CHEBI:456216"/>
        <dbReference type="EC" id="2.7.11.1"/>
    </reaction>
</comment>
<dbReference type="PROSITE" id="PS00108">
    <property type="entry name" value="PROTEIN_KINASE_ST"/>
    <property type="match status" value="1"/>
</dbReference>
<keyword evidence="8 13" id="KW-0547">Nucleotide-binding</keyword>
<dbReference type="Pfam" id="PF00069">
    <property type="entry name" value="Pkinase"/>
    <property type="match status" value="1"/>
</dbReference>
<evidence type="ECO:0000256" key="3">
    <source>
        <dbReference type="ARBA" id="ARBA00012513"/>
    </source>
</evidence>
<reference evidence="19" key="1">
    <citation type="submission" date="2016-11" db="UniProtKB">
        <authorList>
            <consortium name="WormBaseParasite"/>
        </authorList>
    </citation>
    <scope>IDENTIFICATION</scope>
</reference>
<dbReference type="PROSITE" id="PS00107">
    <property type="entry name" value="PROTEIN_KINASE_ATP"/>
    <property type="match status" value="1"/>
</dbReference>
<dbReference type="InterPro" id="IPR011009">
    <property type="entry name" value="Kinase-like_dom_sf"/>
</dbReference>
<dbReference type="GO" id="GO:0031032">
    <property type="term" value="P:actomyosin structure organization"/>
    <property type="evidence" value="ECO:0007669"/>
    <property type="project" value="TreeGrafter"/>
</dbReference>
<feature type="domain" description="AGC-kinase C-terminal" evidence="17">
    <location>
        <begin position="356"/>
        <end position="427"/>
    </location>
</feature>
<dbReference type="FunFam" id="3.30.200.20:FF:000017">
    <property type="entry name" value="Non-specific serine/threonine protein kinase"/>
    <property type="match status" value="1"/>
</dbReference>
<feature type="domain" description="Protein kinase" evidence="16">
    <location>
        <begin position="91"/>
        <end position="355"/>
    </location>
</feature>
<evidence type="ECO:0000256" key="9">
    <source>
        <dbReference type="ARBA" id="ARBA00022777"/>
    </source>
</evidence>
<keyword evidence="6" id="KW-0597">Phosphoprotein</keyword>
<dbReference type="eggNOG" id="KOG0612">
    <property type="taxonomic scope" value="Eukaryota"/>
</dbReference>
<evidence type="ECO:0000256" key="1">
    <source>
        <dbReference type="ARBA" id="ARBA00001946"/>
    </source>
</evidence>
<feature type="region of interest" description="Disordered" evidence="15">
    <location>
        <begin position="493"/>
        <end position="524"/>
    </location>
</feature>
<feature type="binding site" evidence="13">
    <location>
        <position position="120"/>
    </location>
    <ligand>
        <name>ATP</name>
        <dbReference type="ChEBI" id="CHEBI:30616"/>
    </ligand>
</feature>
<evidence type="ECO:0000259" key="16">
    <source>
        <dbReference type="PROSITE" id="PS50011"/>
    </source>
</evidence>
<evidence type="ECO:0000313" key="19">
    <source>
        <dbReference type="WBParaSite" id="BXY_0311600.1"/>
    </source>
</evidence>
<dbReference type="PROSITE" id="PS50011">
    <property type="entry name" value="PROTEIN_KINASE_DOM"/>
    <property type="match status" value="1"/>
</dbReference>
<feature type="compositionally biased region" description="Polar residues" evidence="15">
    <location>
        <begin position="1"/>
        <end position="11"/>
    </location>
</feature>
<dbReference type="SUPFAM" id="SSF56112">
    <property type="entry name" value="Protein kinase-like (PK-like)"/>
    <property type="match status" value="1"/>
</dbReference>
<dbReference type="InterPro" id="IPR008271">
    <property type="entry name" value="Ser/Thr_kinase_AS"/>
</dbReference>
<organism evidence="18 19">
    <name type="scientific">Bursaphelenchus xylophilus</name>
    <name type="common">Pinewood nematode worm</name>
    <name type="synonym">Aphelenchoides xylophilus</name>
    <dbReference type="NCBI Taxonomy" id="6326"/>
    <lineage>
        <taxon>Eukaryota</taxon>
        <taxon>Metazoa</taxon>
        <taxon>Ecdysozoa</taxon>
        <taxon>Nematoda</taxon>
        <taxon>Chromadorea</taxon>
        <taxon>Rhabditida</taxon>
        <taxon>Tylenchina</taxon>
        <taxon>Tylenchomorpha</taxon>
        <taxon>Aphelenchoidea</taxon>
        <taxon>Aphelenchoididae</taxon>
        <taxon>Bursaphelenchus</taxon>
    </lineage>
</organism>
<evidence type="ECO:0000256" key="10">
    <source>
        <dbReference type="ARBA" id="ARBA00022840"/>
    </source>
</evidence>
<feature type="compositionally biased region" description="Basic and acidic residues" evidence="15">
    <location>
        <begin position="13"/>
        <end position="22"/>
    </location>
</feature>
<dbReference type="InterPro" id="IPR000719">
    <property type="entry name" value="Prot_kinase_dom"/>
</dbReference>
<evidence type="ECO:0000256" key="15">
    <source>
        <dbReference type="SAM" id="MobiDB-lite"/>
    </source>
</evidence>
<dbReference type="EC" id="2.7.11.1" evidence="3"/>
<evidence type="ECO:0000256" key="12">
    <source>
        <dbReference type="ARBA" id="ARBA00048679"/>
    </source>
</evidence>
<evidence type="ECO:0000256" key="14">
    <source>
        <dbReference type="SAM" id="Coils"/>
    </source>
</evidence>
<keyword evidence="9" id="KW-0418">Kinase</keyword>
<feature type="coiled-coil region" evidence="14">
    <location>
        <begin position="859"/>
        <end position="915"/>
    </location>
</feature>
<feature type="compositionally biased region" description="Polar residues" evidence="15">
    <location>
        <begin position="796"/>
        <end position="808"/>
    </location>
</feature>
<keyword evidence="7" id="KW-0808">Transferase</keyword>
<dbReference type="SMART" id="SM00133">
    <property type="entry name" value="S_TK_X"/>
    <property type="match status" value="1"/>
</dbReference>
<dbReference type="InterPro" id="IPR000961">
    <property type="entry name" value="AGC-kinase_C"/>
</dbReference>
<dbReference type="AlphaFoldDB" id="A0A1I7RQX1"/>
<protein>
    <recommendedName>
        <fullName evidence="3">non-specific serine/threonine protein kinase</fullName>
        <ecNumber evidence="3">2.7.11.1</ecNumber>
    </recommendedName>
</protein>
<evidence type="ECO:0000256" key="7">
    <source>
        <dbReference type="ARBA" id="ARBA00022679"/>
    </source>
</evidence>
<dbReference type="GO" id="GO:0005524">
    <property type="term" value="F:ATP binding"/>
    <property type="evidence" value="ECO:0007669"/>
    <property type="project" value="UniProtKB-UniRule"/>
</dbReference>
<feature type="region of interest" description="Disordered" evidence="15">
    <location>
        <begin position="770"/>
        <end position="813"/>
    </location>
</feature>
<dbReference type="PANTHER" id="PTHR22988">
    <property type="entry name" value="MYOTONIC DYSTROPHY S/T KINASE-RELATED"/>
    <property type="match status" value="1"/>
</dbReference>
<feature type="compositionally biased region" description="Basic and acidic residues" evidence="15">
    <location>
        <begin position="500"/>
        <end position="510"/>
    </location>
</feature>
<proteinExistence type="predicted"/>
<comment type="cofactor">
    <cofactor evidence="1">
        <name>Mg(2+)</name>
        <dbReference type="ChEBI" id="CHEBI:18420"/>
    </cofactor>
</comment>
<evidence type="ECO:0000256" key="2">
    <source>
        <dbReference type="ARBA" id="ARBA00004496"/>
    </source>
</evidence>
<evidence type="ECO:0000259" key="17">
    <source>
        <dbReference type="PROSITE" id="PS51285"/>
    </source>
</evidence>
<keyword evidence="4" id="KW-0963">Cytoplasm</keyword>
<dbReference type="PANTHER" id="PTHR22988:SF71">
    <property type="entry name" value="CITRON RHO-INTERACTING KINASE"/>
    <property type="match status" value="1"/>
</dbReference>
<dbReference type="Gene3D" id="1.10.510.10">
    <property type="entry name" value="Transferase(Phosphotransferase) domain 1"/>
    <property type="match status" value="1"/>
</dbReference>
<sequence>MMVRQSNQVISRSVREKRQNGEAERHIHLARDLLDPNTPINVENLLDAFVAIYHDCNLPILKKLRNVDQFLQKYESVVNSISNRRMRDTDFDMIKVIGRGAYGEVQLVRSKKDRQVYAMKRLEKSEMIRRYDSAFFWEERDIMAHAKSEWIVQLHYAFQDARFLYMVMEFMPGGDLVNLISKYDITEEWARFYLAELVLALDAIHSFGYIHRDVKPDNMLISRSGHVKLADFGTCVKLNADGKIMCATAAGTPDYISPEVLNSQCSETVYGKEVDYWSVGIILYEMLVGEAPFYADSLMRTYQRIQNYETELSYPDDIGNQISNTTKDLIRKLLSGADVRLGRNGATEVKSHLFFQNSQWNFDTIKNAKPPYVPTLESDDDTSNFEDVSPREQSQTDNFQLPKAFNGNQLPFIGFTYSSDLSPALAIQKLMINCDDSEFKENGYPNGDAKENTIADEKHKEIEKKLKVAEIKIVELQKDIDEKTNEWAAKMREWSQVQSRQEKEKREQTDKAANAESKLAELQRQVDEINGQLRTERQDIASAKEHYEEDRRSLQSVIQQKDAQLNELKQKLEEQINLLTAERQEQAENLRKEQVGSQSGLEAKISKLAEQLENQRQAEERTRSELWALREEKQGLENNMQIVAREKTRLESRLSTLKEEYNSEQQVCNMYKAELDQAKMEIAEKIRQLSNINSNLASIQAIQDKLQNEHIARKIAEHSLDESEKEKYMLQQELNQCVSRHGKELDAKNNKIKEFERREKEMDDQIKKLLDENNRLKHSQRSVSGPIHHHAERSTDSLSNNSGSQASLASRDGLENMTREDLIARCRREMQLKENVIAKLYTVGQMKGIAEGPQNTSKARKQKNEIKRLEEIMEQKHRDEIQNYRKSVQEHISHIQYLNEQLYEEQSKKEQLQMQLSEILSPKEDGNDRRVLQSLRHIFDHGR</sequence>
<keyword evidence="10 13" id="KW-0067">ATP-binding</keyword>
<dbReference type="InterPro" id="IPR050839">
    <property type="entry name" value="Rho-assoc_Ser/Thr_Kinase"/>
</dbReference>
<keyword evidence="5" id="KW-0723">Serine/threonine-protein kinase</keyword>
<evidence type="ECO:0000256" key="4">
    <source>
        <dbReference type="ARBA" id="ARBA00022490"/>
    </source>
</evidence>
<dbReference type="GO" id="GO:0005856">
    <property type="term" value="C:cytoskeleton"/>
    <property type="evidence" value="ECO:0007669"/>
    <property type="project" value="TreeGrafter"/>
</dbReference>
<evidence type="ECO:0000256" key="11">
    <source>
        <dbReference type="ARBA" id="ARBA00047899"/>
    </source>
</evidence>
<keyword evidence="14" id="KW-0175">Coiled coil</keyword>
<dbReference type="SMART" id="SM00220">
    <property type="entry name" value="S_TKc"/>
    <property type="match status" value="1"/>
</dbReference>
<evidence type="ECO:0000256" key="5">
    <source>
        <dbReference type="ARBA" id="ARBA00022527"/>
    </source>
</evidence>
<comment type="subcellular location">
    <subcellularLocation>
        <location evidence="2">Cytoplasm</location>
    </subcellularLocation>
</comment>
<dbReference type="GO" id="GO:0004674">
    <property type="term" value="F:protein serine/threonine kinase activity"/>
    <property type="evidence" value="ECO:0007669"/>
    <property type="project" value="UniProtKB-KW"/>
</dbReference>